<accession>A0ABQ9FQ00</accession>
<proteinExistence type="predicted"/>
<evidence type="ECO:0000313" key="1">
    <source>
        <dbReference type="EMBL" id="KAJ8318781.1"/>
    </source>
</evidence>
<keyword evidence="2" id="KW-1185">Reference proteome</keyword>
<sequence length="70" mass="7876">MVPGSGVSNLNELMGTMNCPGMSQNTFSTIEEEIGETWQDCVYMRESKKMFPRGKQVQKLECANHVCKCL</sequence>
<reference evidence="1 2" key="1">
    <citation type="submission" date="2022-12" db="EMBL/GenBank/DDBJ databases">
        <title>Chromosome-level genome of Tegillarca granosa.</title>
        <authorList>
            <person name="Kim J."/>
        </authorList>
    </citation>
    <scope>NUCLEOTIDE SEQUENCE [LARGE SCALE GENOMIC DNA]</scope>
    <source>
        <strain evidence="1">Teg-2019</strain>
        <tissue evidence="1">Adductor muscle</tissue>
    </source>
</reference>
<dbReference type="Proteomes" id="UP001217089">
    <property type="component" value="Unassembled WGS sequence"/>
</dbReference>
<protein>
    <submittedName>
        <fullName evidence="1">Uncharacterized protein</fullName>
    </submittedName>
</protein>
<gene>
    <name evidence="1" type="ORF">KUTeg_003872</name>
</gene>
<comment type="caution">
    <text evidence="1">The sequence shown here is derived from an EMBL/GenBank/DDBJ whole genome shotgun (WGS) entry which is preliminary data.</text>
</comment>
<dbReference type="EMBL" id="JARBDR010000214">
    <property type="protein sequence ID" value="KAJ8318781.1"/>
    <property type="molecule type" value="Genomic_DNA"/>
</dbReference>
<organism evidence="1 2">
    <name type="scientific">Tegillarca granosa</name>
    <name type="common">Malaysian cockle</name>
    <name type="synonym">Anadara granosa</name>
    <dbReference type="NCBI Taxonomy" id="220873"/>
    <lineage>
        <taxon>Eukaryota</taxon>
        <taxon>Metazoa</taxon>
        <taxon>Spiralia</taxon>
        <taxon>Lophotrochozoa</taxon>
        <taxon>Mollusca</taxon>
        <taxon>Bivalvia</taxon>
        <taxon>Autobranchia</taxon>
        <taxon>Pteriomorphia</taxon>
        <taxon>Arcoida</taxon>
        <taxon>Arcoidea</taxon>
        <taxon>Arcidae</taxon>
        <taxon>Tegillarca</taxon>
    </lineage>
</organism>
<evidence type="ECO:0000313" key="2">
    <source>
        <dbReference type="Proteomes" id="UP001217089"/>
    </source>
</evidence>
<name>A0ABQ9FQ00_TEGGR</name>